<protein>
    <submittedName>
        <fullName evidence="2">DUF4351 domain-containing protein</fullName>
    </submittedName>
</protein>
<gene>
    <name evidence="2" type="ORF">ABC977_18060</name>
</gene>
<name>A0ABV4BIE4_9GAMM</name>
<feature type="domain" description="DUF4351" evidence="1">
    <location>
        <begin position="3"/>
        <end position="49"/>
    </location>
</feature>
<dbReference type="Proteomes" id="UP001564408">
    <property type="component" value="Unassembled WGS sequence"/>
</dbReference>
<keyword evidence="3" id="KW-1185">Reference proteome</keyword>
<feature type="non-terminal residue" evidence="2">
    <location>
        <position position="1"/>
    </location>
</feature>
<accession>A0ABV4BIE4</accession>
<proteinExistence type="predicted"/>
<organism evidence="2 3">
    <name type="scientific">Thioalkalicoccus limnaeus</name>
    <dbReference type="NCBI Taxonomy" id="120681"/>
    <lineage>
        <taxon>Bacteria</taxon>
        <taxon>Pseudomonadati</taxon>
        <taxon>Pseudomonadota</taxon>
        <taxon>Gammaproteobacteria</taxon>
        <taxon>Chromatiales</taxon>
        <taxon>Chromatiaceae</taxon>
        <taxon>Thioalkalicoccus</taxon>
    </lineage>
</organism>
<dbReference type="RefSeq" id="WP_369668678.1">
    <property type="nucleotide sequence ID" value="NZ_JBDKXB010000076.1"/>
</dbReference>
<dbReference type="Pfam" id="PF14261">
    <property type="entry name" value="DUF4351"/>
    <property type="match status" value="1"/>
</dbReference>
<dbReference type="EMBL" id="JBDKXB010000076">
    <property type="protein sequence ID" value="MEY6434298.1"/>
    <property type="molecule type" value="Genomic_DNA"/>
</dbReference>
<evidence type="ECO:0000259" key="1">
    <source>
        <dbReference type="Pfam" id="PF14261"/>
    </source>
</evidence>
<dbReference type="InterPro" id="IPR025587">
    <property type="entry name" value="DUF4351"/>
</dbReference>
<comment type="caution">
    <text evidence="2">The sequence shown here is derived from an EMBL/GenBank/DDBJ whole genome shotgun (WGS) entry which is preliminary data.</text>
</comment>
<evidence type="ECO:0000313" key="3">
    <source>
        <dbReference type="Proteomes" id="UP001564408"/>
    </source>
</evidence>
<reference evidence="2 3" key="1">
    <citation type="submission" date="2024-05" db="EMBL/GenBank/DDBJ databases">
        <title>Genome Sequence and Characterization of the New Strain Purple Sulfur Bacterium of Genus Thioalkalicoccus.</title>
        <authorList>
            <person name="Bryantseva I.A."/>
            <person name="Kyndt J.A."/>
            <person name="Imhoff J.F."/>
        </authorList>
    </citation>
    <scope>NUCLEOTIDE SEQUENCE [LARGE SCALE GENOMIC DNA]</scope>
    <source>
        <strain evidence="2 3">Um2</strain>
    </source>
</reference>
<sequence length="55" mass="5895">GKAESLARLLTRRFGPLPVWATQRIDAAPAAQLDAWLDGIFDATSLEDLIGDEAA</sequence>
<evidence type="ECO:0000313" key="2">
    <source>
        <dbReference type="EMBL" id="MEY6434298.1"/>
    </source>
</evidence>